<feature type="compositionally biased region" description="Polar residues" evidence="9">
    <location>
        <begin position="263"/>
        <end position="285"/>
    </location>
</feature>
<dbReference type="AlphaFoldDB" id="A0AAN9UFA7"/>
<gene>
    <name evidence="12" type="primary">SEN34</name>
    <name evidence="12" type="ORF">SLS62_009780</name>
</gene>
<dbReference type="FunFam" id="3.40.1350.10:FF:000008">
    <property type="entry name" value="tRNA-splicing endonuclease subunit Sen34"/>
    <property type="match status" value="1"/>
</dbReference>
<dbReference type="EC" id="4.6.1.16" evidence="2"/>
<dbReference type="SUPFAM" id="SSF53032">
    <property type="entry name" value="tRNA-intron endonuclease catalytic domain-like"/>
    <property type="match status" value="1"/>
</dbReference>
<dbReference type="PANTHER" id="PTHR13070:SF0">
    <property type="entry name" value="TRNA-SPLICING ENDONUCLEASE SUBUNIT SEN34"/>
    <property type="match status" value="1"/>
</dbReference>
<feature type="compositionally biased region" description="Polar residues" evidence="9">
    <location>
        <begin position="1"/>
        <end position="12"/>
    </location>
</feature>
<name>A0AAN9UFA7_9PEZI</name>
<dbReference type="InterPro" id="IPR011856">
    <property type="entry name" value="tRNA_endonuc-like_dom_sf"/>
</dbReference>
<organism evidence="12 13">
    <name type="scientific">Diatrype stigma</name>
    <dbReference type="NCBI Taxonomy" id="117547"/>
    <lineage>
        <taxon>Eukaryota</taxon>
        <taxon>Fungi</taxon>
        <taxon>Dikarya</taxon>
        <taxon>Ascomycota</taxon>
        <taxon>Pezizomycotina</taxon>
        <taxon>Sordariomycetes</taxon>
        <taxon>Xylariomycetidae</taxon>
        <taxon>Xylariales</taxon>
        <taxon>Diatrypaceae</taxon>
        <taxon>Diatrype</taxon>
    </lineage>
</organism>
<dbReference type="PANTHER" id="PTHR13070">
    <property type="entry name" value="TRNA-SPLICING ENDONUCLEASE SUBUNIT SEN34-RELATED"/>
    <property type="match status" value="1"/>
</dbReference>
<comment type="catalytic activity">
    <reaction evidence="5">
        <text>pretRNA = a 3'-half-tRNA molecule with a 5'-OH end + a 5'-half-tRNA molecule with a 2',3'-cyclic phosphate end + an intron with a 2',3'-cyclic phosphate and a 5'-hydroxyl terminus.</text>
        <dbReference type="EC" id="4.6.1.16"/>
    </reaction>
</comment>
<accession>A0AAN9UFA7</accession>
<feature type="compositionally biased region" description="Low complexity" evidence="9">
    <location>
        <begin position="198"/>
        <end position="221"/>
    </location>
</feature>
<dbReference type="InterPro" id="IPR059049">
    <property type="entry name" value="TSEN34_N"/>
</dbReference>
<evidence type="ECO:0000256" key="3">
    <source>
        <dbReference type="ARBA" id="ARBA00022694"/>
    </source>
</evidence>
<keyword evidence="12" id="KW-0255">Endonuclease</keyword>
<evidence type="ECO:0000256" key="8">
    <source>
        <dbReference type="ARBA" id="ARBA00076724"/>
    </source>
</evidence>
<protein>
    <recommendedName>
        <fullName evidence="2">tRNA-intron lyase</fullName>
        <ecNumber evidence="2">4.6.1.16</ecNumber>
    </recommendedName>
    <alternativeName>
        <fullName evidence="7 8">tRNA-intron endonuclease SEN34</fullName>
    </alternativeName>
</protein>
<proteinExistence type="inferred from homology"/>
<comment type="caution">
    <text evidence="12">The sequence shown here is derived from an EMBL/GenBank/DDBJ whole genome shotgun (WGS) entry which is preliminary data.</text>
</comment>
<evidence type="ECO:0000259" key="11">
    <source>
        <dbReference type="Pfam" id="PF26577"/>
    </source>
</evidence>
<feature type="region of interest" description="Disordered" evidence="9">
    <location>
        <begin position="1"/>
        <end position="22"/>
    </location>
</feature>
<dbReference type="EMBL" id="JAKJXP020000108">
    <property type="protein sequence ID" value="KAK7745602.1"/>
    <property type="molecule type" value="Genomic_DNA"/>
</dbReference>
<evidence type="ECO:0000256" key="1">
    <source>
        <dbReference type="ARBA" id="ARBA00008078"/>
    </source>
</evidence>
<dbReference type="GO" id="GO:0005634">
    <property type="term" value="C:nucleus"/>
    <property type="evidence" value="ECO:0007669"/>
    <property type="project" value="UniProtKB-ARBA"/>
</dbReference>
<keyword evidence="4" id="KW-0456">Lyase</keyword>
<feature type="region of interest" description="Disordered" evidence="9">
    <location>
        <begin position="249"/>
        <end position="298"/>
    </location>
</feature>
<feature type="domain" description="tRNA intron endonuclease catalytic" evidence="10">
    <location>
        <begin position="303"/>
        <end position="370"/>
    </location>
</feature>
<feature type="region of interest" description="Disordered" evidence="9">
    <location>
        <begin position="112"/>
        <end position="140"/>
    </location>
</feature>
<dbReference type="InterPro" id="IPR036167">
    <property type="entry name" value="tRNA_intron_Endo_cat-like_sf"/>
</dbReference>
<comment type="function">
    <text evidence="6">Constitutes one of the two catalytic subunit of the tRNA-splicing endonuclease complex, a complex responsible for identification and cleavage of the splice sites in pre-tRNA. It cleaves pre-tRNA at the 5'- and 3'-splice sites to release the intron. The products are an intron and two tRNA half-molecules bearing 2',3'-cyclic phosphate and 5'-OH termini. There are no conserved sequences at the splice sites, but the intron is invariably located at the same site in the gene, placing the splice sites an invariant distance from the constant structural features of the tRNA body. It probably carries the active site for 3'-splice site cleavage.</text>
</comment>
<dbReference type="InterPro" id="IPR006677">
    <property type="entry name" value="tRNA_intron_Endonuc_cat-like"/>
</dbReference>
<evidence type="ECO:0000256" key="6">
    <source>
        <dbReference type="ARBA" id="ARBA00059865"/>
    </source>
</evidence>
<dbReference type="GO" id="GO:0000213">
    <property type="term" value="F:tRNA-intron lyase activity"/>
    <property type="evidence" value="ECO:0007669"/>
    <property type="project" value="UniProtKB-EC"/>
</dbReference>
<dbReference type="Pfam" id="PF01974">
    <property type="entry name" value="tRNA_int_endo"/>
    <property type="match status" value="1"/>
</dbReference>
<dbReference type="Pfam" id="PF26577">
    <property type="entry name" value="TSEN34_N"/>
    <property type="match status" value="1"/>
</dbReference>
<dbReference type="Proteomes" id="UP001320420">
    <property type="component" value="Unassembled WGS sequence"/>
</dbReference>
<evidence type="ECO:0000256" key="7">
    <source>
        <dbReference type="ARBA" id="ARBA00075884"/>
    </source>
</evidence>
<evidence type="ECO:0000256" key="2">
    <source>
        <dbReference type="ARBA" id="ARBA00012573"/>
    </source>
</evidence>
<keyword evidence="13" id="KW-1185">Reference proteome</keyword>
<sequence>MTSSTTTAPPSQDHQDRDQERPIRISRIAGRYLVFDIADAMRLRRRHNLCGVFVGSIPQNPQQNVFMGLPMELLAEEAAVLVAAGQARVVDDAAFHPARLAALATAAAAKNARRRREERDGGDDEIEVEGGEGEGEGGDDAVLQAAGRAYLDDIKSERKLVEDEVVEQSRQARLRQVHHIKKAKGKGKDKAGKKLSRSDSVSSSLHGDAQTAATTPASAAAEGDSSLAGSDDLFDADPSGAIGATAATATTASITSEPPRQTFGVTPTTSGALLGQQQPSTTTPLSDDGDHEVDVPASSSNPLYAHLHGKGYYMMPGLRFGCDYNVYPGDPLRFHSHFQASSFGWDEEIAVLDLVAGGRLGTNVKKGFLVGGAVVPEEEVGAGDNGQPLLQEQGQEVRAFCIEWAGM</sequence>
<dbReference type="Gene3D" id="3.40.1350.10">
    <property type="match status" value="1"/>
</dbReference>
<feature type="compositionally biased region" description="Basic residues" evidence="9">
    <location>
        <begin position="172"/>
        <end position="185"/>
    </location>
</feature>
<feature type="region of interest" description="Disordered" evidence="9">
    <location>
        <begin position="172"/>
        <end position="234"/>
    </location>
</feature>
<dbReference type="GO" id="GO:0003676">
    <property type="term" value="F:nucleic acid binding"/>
    <property type="evidence" value="ECO:0007669"/>
    <property type="project" value="InterPro"/>
</dbReference>
<keyword evidence="12" id="KW-0378">Hydrolase</keyword>
<dbReference type="CDD" id="cd22363">
    <property type="entry name" value="tRNA-intron_lyase_C"/>
    <property type="match status" value="1"/>
</dbReference>
<keyword evidence="12" id="KW-0540">Nuclease</keyword>
<evidence type="ECO:0000256" key="9">
    <source>
        <dbReference type="SAM" id="MobiDB-lite"/>
    </source>
</evidence>
<evidence type="ECO:0000256" key="5">
    <source>
        <dbReference type="ARBA" id="ARBA00034031"/>
    </source>
</evidence>
<evidence type="ECO:0000259" key="10">
    <source>
        <dbReference type="Pfam" id="PF01974"/>
    </source>
</evidence>
<reference evidence="12 13" key="1">
    <citation type="submission" date="2024-02" db="EMBL/GenBank/DDBJ databases">
        <title>De novo assembly and annotation of 12 fungi associated with fruit tree decline syndrome in Ontario, Canada.</title>
        <authorList>
            <person name="Sulman M."/>
            <person name="Ellouze W."/>
            <person name="Ilyukhin E."/>
        </authorList>
    </citation>
    <scope>NUCLEOTIDE SEQUENCE [LARGE SCALE GENOMIC DNA]</scope>
    <source>
        <strain evidence="12 13">M11/M66-122</strain>
    </source>
</reference>
<feature type="domain" description="TSEN34 N-terminal" evidence="11">
    <location>
        <begin position="23"/>
        <end position="92"/>
    </location>
</feature>
<feature type="compositionally biased region" description="Acidic residues" evidence="9">
    <location>
        <begin position="120"/>
        <end position="139"/>
    </location>
</feature>
<dbReference type="GO" id="GO:0000379">
    <property type="term" value="P:tRNA-type intron splice site recognition and cleavage"/>
    <property type="evidence" value="ECO:0007669"/>
    <property type="project" value="TreeGrafter"/>
</dbReference>
<evidence type="ECO:0000256" key="4">
    <source>
        <dbReference type="ARBA" id="ARBA00023239"/>
    </source>
</evidence>
<keyword evidence="3" id="KW-0819">tRNA processing</keyword>
<evidence type="ECO:0000313" key="13">
    <source>
        <dbReference type="Proteomes" id="UP001320420"/>
    </source>
</evidence>
<evidence type="ECO:0000313" key="12">
    <source>
        <dbReference type="EMBL" id="KAK7745602.1"/>
    </source>
</evidence>
<feature type="compositionally biased region" description="Basic and acidic residues" evidence="9">
    <location>
        <begin position="13"/>
        <end position="22"/>
    </location>
</feature>
<comment type="similarity">
    <text evidence="1">Belongs to the tRNA-intron endonuclease family.</text>
</comment>